<protein>
    <submittedName>
        <fullName evidence="2">Uncharacterized protein</fullName>
    </submittedName>
</protein>
<proteinExistence type="predicted"/>
<accession>A0A4Y7PFR5</accession>
<name>A0A4Y7PFR5_9AGAM</name>
<dbReference type="AlphaFoldDB" id="A0A4Y7PFR5"/>
<feature type="region of interest" description="Disordered" evidence="1">
    <location>
        <begin position="80"/>
        <end position="107"/>
    </location>
</feature>
<reference evidence="2 3" key="1">
    <citation type="submission" date="2018-06" db="EMBL/GenBank/DDBJ databases">
        <title>A transcriptomic atlas of mushroom development highlights an independent origin of complex multicellularity.</title>
        <authorList>
            <consortium name="DOE Joint Genome Institute"/>
            <person name="Krizsan K."/>
            <person name="Almasi E."/>
            <person name="Merenyi Z."/>
            <person name="Sahu N."/>
            <person name="Viragh M."/>
            <person name="Koszo T."/>
            <person name="Mondo S."/>
            <person name="Kiss B."/>
            <person name="Balint B."/>
            <person name="Kues U."/>
            <person name="Barry K."/>
            <person name="Hegedus J.C."/>
            <person name="Henrissat B."/>
            <person name="Johnson J."/>
            <person name="Lipzen A."/>
            <person name="Ohm R."/>
            <person name="Nagy I."/>
            <person name="Pangilinan J."/>
            <person name="Yan J."/>
            <person name="Xiong Y."/>
            <person name="Grigoriev I.V."/>
            <person name="Hibbett D.S."/>
            <person name="Nagy L.G."/>
        </authorList>
    </citation>
    <scope>NUCLEOTIDE SEQUENCE [LARGE SCALE GENOMIC DNA]</scope>
    <source>
        <strain evidence="2 3">SZMC22713</strain>
    </source>
</reference>
<evidence type="ECO:0000313" key="2">
    <source>
        <dbReference type="EMBL" id="TDL13891.1"/>
    </source>
</evidence>
<feature type="compositionally biased region" description="Acidic residues" evidence="1">
    <location>
        <begin position="376"/>
        <end position="401"/>
    </location>
</feature>
<feature type="region of interest" description="Disordered" evidence="1">
    <location>
        <begin position="323"/>
        <end position="401"/>
    </location>
</feature>
<dbReference type="OrthoDB" id="2685591at2759"/>
<feature type="compositionally biased region" description="Polar residues" evidence="1">
    <location>
        <begin position="96"/>
        <end position="107"/>
    </location>
</feature>
<feature type="compositionally biased region" description="Basic residues" evidence="1">
    <location>
        <begin position="333"/>
        <end position="345"/>
    </location>
</feature>
<gene>
    <name evidence="2" type="ORF">BD410DRAFT_846538</name>
</gene>
<organism evidence="2 3">
    <name type="scientific">Rickenella mellea</name>
    <dbReference type="NCBI Taxonomy" id="50990"/>
    <lineage>
        <taxon>Eukaryota</taxon>
        <taxon>Fungi</taxon>
        <taxon>Dikarya</taxon>
        <taxon>Basidiomycota</taxon>
        <taxon>Agaricomycotina</taxon>
        <taxon>Agaricomycetes</taxon>
        <taxon>Hymenochaetales</taxon>
        <taxon>Rickenellaceae</taxon>
        <taxon>Rickenella</taxon>
    </lineage>
</organism>
<evidence type="ECO:0000256" key="1">
    <source>
        <dbReference type="SAM" id="MobiDB-lite"/>
    </source>
</evidence>
<evidence type="ECO:0000313" key="3">
    <source>
        <dbReference type="Proteomes" id="UP000294933"/>
    </source>
</evidence>
<dbReference type="EMBL" id="ML170437">
    <property type="protein sequence ID" value="TDL13891.1"/>
    <property type="molecule type" value="Genomic_DNA"/>
</dbReference>
<feature type="compositionally biased region" description="Basic and acidic residues" evidence="1">
    <location>
        <begin position="323"/>
        <end position="332"/>
    </location>
</feature>
<sequence>MSKEARECANARRRDASDAYHKNLDKVWFDIQDTVEDLAKGHNKSINAVQTDLRLGRGRIARPRREKTSAWNAFMWKKAQEKRDENGESSGRKSLANLTQNTQTEYSSLTAEEKEVLVKEYEEHKAASTKVERVSTAAKRKDFSHTIGAVEKELMNLNARTGIECMVLATPGSTKLPLQGVYFTTPRVEGFLSSINMDPQDLLSRMEGFAVQGLRGTASSHKARMSNIRTELRNHIHAALVEATGCRDAKMKWKNYWQDIVSKYRVVIEVWPENIPFGNLSDIVTNIPDFERLLRKWKTNTIYFRQIDDNEYDKLQVERDEKLESGELEEPRRKIRSDKGKKRPRKDSSKGQSRKKARTVSSEEFIADSGDNADGNSDDESSDDESSDDSTSDDSGEGSQG</sequence>
<dbReference type="STRING" id="50990.A0A4Y7PFR5"/>
<dbReference type="VEuPathDB" id="FungiDB:BD410DRAFT_846538"/>
<keyword evidence="3" id="KW-1185">Reference proteome</keyword>
<dbReference type="Proteomes" id="UP000294933">
    <property type="component" value="Unassembled WGS sequence"/>
</dbReference>